<keyword evidence="6" id="KW-0325">Glycoprotein</keyword>
<dbReference type="Pfam" id="PF14543">
    <property type="entry name" value="TAXi_N"/>
    <property type="match status" value="1"/>
</dbReference>
<dbReference type="GO" id="GO:0004190">
    <property type="term" value="F:aspartic-type endopeptidase activity"/>
    <property type="evidence" value="ECO:0007669"/>
    <property type="project" value="UniProtKB-KW"/>
</dbReference>
<keyword evidence="15" id="KW-1185">Reference proteome</keyword>
<evidence type="ECO:0000256" key="4">
    <source>
        <dbReference type="ARBA" id="ARBA00022750"/>
    </source>
</evidence>
<evidence type="ECO:0000256" key="3">
    <source>
        <dbReference type="ARBA" id="ARBA00022729"/>
    </source>
</evidence>
<dbReference type="EC" id="3.4.23.12" evidence="9"/>
<dbReference type="FunFam" id="2.40.70.10:FF:000016">
    <property type="entry name" value="Probable aspartic protease At2g35615"/>
    <property type="match status" value="1"/>
</dbReference>
<dbReference type="PRINTS" id="PR00792">
    <property type="entry name" value="PEPSIN"/>
</dbReference>
<dbReference type="Gene3D" id="2.40.70.10">
    <property type="entry name" value="Acid Proteases"/>
    <property type="match status" value="2"/>
</dbReference>
<dbReference type="Pfam" id="PF14541">
    <property type="entry name" value="TAXi_C"/>
    <property type="match status" value="1"/>
</dbReference>
<dbReference type="PANTHER" id="PTHR47967:SF60">
    <property type="entry name" value="PROTEIN ASPARTIC PROTEASE IN GUARD CELL 1-LIKE"/>
    <property type="match status" value="1"/>
</dbReference>
<evidence type="ECO:0000256" key="8">
    <source>
        <dbReference type="ARBA" id="ARBA00053221"/>
    </source>
</evidence>
<dbReference type="InterPro" id="IPR021109">
    <property type="entry name" value="Peptidase_aspartic_dom_sf"/>
</dbReference>
<comment type="function">
    <text evidence="8">Extracellular proteinase found in the pitcher fluid of carnivorous plants. Digest prey for nitrogen uptake.</text>
</comment>
<comment type="caution">
    <text evidence="14">The sequence shown here is derived from an EMBL/GenBank/DDBJ whole genome shotgun (WGS) entry which is preliminary data.</text>
</comment>
<evidence type="ECO:0000256" key="1">
    <source>
        <dbReference type="ARBA" id="ARBA00007447"/>
    </source>
</evidence>
<comment type="similarity">
    <text evidence="1 11">Belongs to the peptidase A1 family.</text>
</comment>
<comment type="catalytic activity">
    <reaction evidence="7">
        <text>Similar to pepsin, but also cleaves on either side of Asp and at Lys-|-Arg.</text>
        <dbReference type="EC" id="3.4.23.12"/>
    </reaction>
</comment>
<evidence type="ECO:0000256" key="9">
    <source>
        <dbReference type="ARBA" id="ARBA00067063"/>
    </source>
</evidence>
<dbReference type="AlphaFoldDB" id="A0A8T0I8S3"/>
<dbReference type="PROSITE" id="PS51767">
    <property type="entry name" value="PEPTIDASE_A1"/>
    <property type="match status" value="1"/>
</dbReference>
<dbReference type="PROSITE" id="PS00141">
    <property type="entry name" value="ASP_PROTEASE"/>
    <property type="match status" value="1"/>
</dbReference>
<evidence type="ECO:0000256" key="5">
    <source>
        <dbReference type="ARBA" id="ARBA00022801"/>
    </source>
</evidence>
<dbReference type="InterPro" id="IPR001969">
    <property type="entry name" value="Aspartic_peptidase_AS"/>
</dbReference>
<keyword evidence="5 11" id="KW-0378">Hydrolase</keyword>
<dbReference type="GO" id="GO:0006508">
    <property type="term" value="P:proteolysis"/>
    <property type="evidence" value="ECO:0007669"/>
    <property type="project" value="UniProtKB-KW"/>
</dbReference>
<evidence type="ECO:0000313" key="14">
    <source>
        <dbReference type="EMBL" id="KAG0580004.1"/>
    </source>
</evidence>
<dbReference type="InterPro" id="IPR032799">
    <property type="entry name" value="TAXi_C"/>
</dbReference>
<name>A0A8T0I8S3_CERPU</name>
<protein>
    <recommendedName>
        <fullName evidence="9">nepenthesin</fullName>
        <ecNumber evidence="9">3.4.23.12</ecNumber>
    </recommendedName>
</protein>
<feature type="active site" evidence="10">
    <location>
        <position position="386"/>
    </location>
</feature>
<dbReference type="Proteomes" id="UP000822688">
    <property type="component" value="Chromosome 4"/>
</dbReference>
<feature type="region of interest" description="Disordered" evidence="12">
    <location>
        <begin position="125"/>
        <end position="148"/>
    </location>
</feature>
<dbReference type="FunFam" id="2.40.70.10:FF:000033">
    <property type="entry name" value="Aspartyl protease family protein"/>
    <property type="match status" value="1"/>
</dbReference>
<evidence type="ECO:0000256" key="2">
    <source>
        <dbReference type="ARBA" id="ARBA00022670"/>
    </source>
</evidence>
<feature type="domain" description="Peptidase A1" evidence="13">
    <location>
        <begin position="159"/>
        <end position="501"/>
    </location>
</feature>
<evidence type="ECO:0000256" key="6">
    <source>
        <dbReference type="ARBA" id="ARBA00023180"/>
    </source>
</evidence>
<dbReference type="InterPro" id="IPR001461">
    <property type="entry name" value="Aspartic_peptidase_A1"/>
</dbReference>
<feature type="active site" evidence="10">
    <location>
        <position position="177"/>
    </location>
</feature>
<keyword evidence="3" id="KW-0732">Signal</keyword>
<accession>A0A8T0I8S3</accession>
<evidence type="ECO:0000259" key="13">
    <source>
        <dbReference type="PROSITE" id="PS51767"/>
    </source>
</evidence>
<organism evidence="14 15">
    <name type="scientific">Ceratodon purpureus</name>
    <name type="common">Fire moss</name>
    <name type="synonym">Dicranum purpureum</name>
    <dbReference type="NCBI Taxonomy" id="3225"/>
    <lineage>
        <taxon>Eukaryota</taxon>
        <taxon>Viridiplantae</taxon>
        <taxon>Streptophyta</taxon>
        <taxon>Embryophyta</taxon>
        <taxon>Bryophyta</taxon>
        <taxon>Bryophytina</taxon>
        <taxon>Bryopsida</taxon>
        <taxon>Dicranidae</taxon>
        <taxon>Pseudoditrichales</taxon>
        <taxon>Ditrichaceae</taxon>
        <taxon>Ceratodon</taxon>
    </lineage>
</organism>
<sequence>MALMTRSAAALHYQPAAETAAAAACLSIFLFAILLPSTNAHTIAEQYHVPLEGESFQLHTLHTTPIHTSTGSTTDPEELGFRMKITHTDAPSSPFSKQQASRAELHSRLVERDLARVDAIGKHIRTRSRHHASKATDPSAGPSLKDPVKSGLTSGTGEYFVTLQIGSPPKDVIATIDTGSDVFWLQCKPCQQCYQQIGPVFDPAASSSFTTLKCASPVCTQLQFFKCGKNSKNCLYAVAYGDGSVTVGDFAQDTLTLTSISGRPYKIPQFSFGCGHVNQGLFVGSGGILGLGRGKLSFPTQLSGKVSNRFSYCLTDRFVNPDANSHIFFGGTMSNGLQYTPLTQNPHLPAFYYVGLTGITVGKNVITFPASLYQLDSVGNGGVILDSGTSITRLMEPSYSIFRDSFRAATRYLERVEGDSLFDTCYSIKGSATNIPPVNLLFQNKASLVLPANNVLLPIDSQGTYCLAFAPSYVNISIIGNVQQQNFRIEYDLANSRVGFGTADCATV</sequence>
<keyword evidence="2 11" id="KW-0645">Protease</keyword>
<evidence type="ECO:0000256" key="10">
    <source>
        <dbReference type="PIRSR" id="PIRSR601461-1"/>
    </source>
</evidence>
<dbReference type="InterPro" id="IPR032861">
    <property type="entry name" value="TAXi_N"/>
</dbReference>
<gene>
    <name evidence="14" type="ORF">KC19_4G141300</name>
</gene>
<dbReference type="EMBL" id="CM026424">
    <property type="protein sequence ID" value="KAG0580004.1"/>
    <property type="molecule type" value="Genomic_DNA"/>
</dbReference>
<keyword evidence="4 11" id="KW-0064">Aspartyl protease</keyword>
<dbReference type="InterPro" id="IPR033121">
    <property type="entry name" value="PEPTIDASE_A1"/>
</dbReference>
<evidence type="ECO:0000256" key="7">
    <source>
        <dbReference type="ARBA" id="ARBA00051299"/>
    </source>
</evidence>
<dbReference type="SUPFAM" id="SSF50630">
    <property type="entry name" value="Acid proteases"/>
    <property type="match status" value="1"/>
</dbReference>
<dbReference type="PANTHER" id="PTHR47967">
    <property type="entry name" value="OS07G0603500 PROTEIN-RELATED"/>
    <property type="match status" value="1"/>
</dbReference>
<dbReference type="InterPro" id="IPR051708">
    <property type="entry name" value="Plant_Aspart_Prot_A1"/>
</dbReference>
<evidence type="ECO:0000256" key="12">
    <source>
        <dbReference type="SAM" id="MobiDB-lite"/>
    </source>
</evidence>
<evidence type="ECO:0000256" key="11">
    <source>
        <dbReference type="RuleBase" id="RU000454"/>
    </source>
</evidence>
<evidence type="ECO:0000313" key="15">
    <source>
        <dbReference type="Proteomes" id="UP000822688"/>
    </source>
</evidence>
<reference evidence="14" key="1">
    <citation type="submission" date="2020-06" db="EMBL/GenBank/DDBJ databases">
        <title>WGS assembly of Ceratodon purpureus strain R40.</title>
        <authorList>
            <person name="Carey S.B."/>
            <person name="Jenkins J."/>
            <person name="Shu S."/>
            <person name="Lovell J.T."/>
            <person name="Sreedasyam A."/>
            <person name="Maumus F."/>
            <person name="Tiley G.P."/>
            <person name="Fernandez-Pozo N."/>
            <person name="Barry K."/>
            <person name="Chen C."/>
            <person name="Wang M."/>
            <person name="Lipzen A."/>
            <person name="Daum C."/>
            <person name="Saski C.A."/>
            <person name="Payton A.C."/>
            <person name="Mcbreen J.C."/>
            <person name="Conrad R.E."/>
            <person name="Kollar L.M."/>
            <person name="Olsson S."/>
            <person name="Huttunen S."/>
            <person name="Landis J.B."/>
            <person name="Wickett N.J."/>
            <person name="Johnson M.G."/>
            <person name="Rensing S.A."/>
            <person name="Grimwood J."/>
            <person name="Schmutz J."/>
            <person name="Mcdaniel S.F."/>
        </authorList>
    </citation>
    <scope>NUCLEOTIDE SEQUENCE</scope>
    <source>
        <strain evidence="14">R40</strain>
    </source>
</reference>
<proteinExistence type="inferred from homology"/>